<keyword evidence="1" id="KW-0732">Signal</keyword>
<evidence type="ECO:0000313" key="5">
    <source>
        <dbReference type="EMBL" id="VTJ90670.1"/>
    </source>
</evidence>
<evidence type="ECO:0000256" key="3">
    <source>
        <dbReference type="PROSITE-ProRule" id="PRU00634"/>
    </source>
</evidence>
<dbReference type="Proteomes" id="UP000335636">
    <property type="component" value="Unassembled WGS sequence"/>
</dbReference>
<accession>A0A5E4DA67</accession>
<feature type="compositionally biased region" description="Polar residues" evidence="4">
    <location>
        <begin position="140"/>
        <end position="154"/>
    </location>
</feature>
<name>A0A5E4DA67_MARMO</name>
<keyword evidence="6" id="KW-1185">Reference proteome</keyword>
<dbReference type="GO" id="GO:0005509">
    <property type="term" value="F:calcium ion binding"/>
    <property type="evidence" value="ECO:0007669"/>
    <property type="project" value="UniProtKB-UniRule"/>
</dbReference>
<proteinExistence type="predicted"/>
<dbReference type="InterPro" id="IPR017897">
    <property type="entry name" value="Thrombospondin_3_rpt"/>
</dbReference>
<evidence type="ECO:0000313" key="6">
    <source>
        <dbReference type="Proteomes" id="UP000335636"/>
    </source>
</evidence>
<dbReference type="FunFam" id="4.10.1080.10:FF:000001">
    <property type="entry name" value="Thrombospondin 3"/>
    <property type="match status" value="1"/>
</dbReference>
<evidence type="ECO:0000256" key="2">
    <source>
        <dbReference type="ARBA" id="ARBA00022837"/>
    </source>
</evidence>
<dbReference type="SUPFAM" id="SSF103647">
    <property type="entry name" value="TSP type-3 repeat"/>
    <property type="match status" value="2"/>
</dbReference>
<dbReference type="GO" id="GO:0016525">
    <property type="term" value="P:negative regulation of angiogenesis"/>
    <property type="evidence" value="ECO:0007669"/>
    <property type="project" value="TreeGrafter"/>
</dbReference>
<sequence>LLSALTTDVFNERDNCPYVYNTDQRDTDGDGVGDHCDNCPLMHNPDQTPCDKPESCCHVQMASAGDWTQPRVRGSRCCETALAVWGSFLPRAHTVSLRPLPFLPRHSPVHPLPCLQTDVDNDLVGDECDNNEDIDDDGHQNNQDNCPYISNANQADHDSDGQGDACDSDDDNDGVPDDRDNCRLVFNPQQEDSDGRPRGAGGAGGPGWGCRGTQMVGPGGAGDPDGRPLAQGCRGTQMVGPRVQGVQGDPDGRPKGAGGLRW</sequence>
<dbReference type="EMBL" id="CABDUW010004863">
    <property type="protein sequence ID" value="VTJ90670.1"/>
    <property type="molecule type" value="Genomic_DNA"/>
</dbReference>
<dbReference type="AlphaFoldDB" id="A0A5E4DA67"/>
<organism evidence="5 6">
    <name type="scientific">Marmota monax</name>
    <name type="common">Woodchuck</name>
    <dbReference type="NCBI Taxonomy" id="9995"/>
    <lineage>
        <taxon>Eukaryota</taxon>
        <taxon>Metazoa</taxon>
        <taxon>Chordata</taxon>
        <taxon>Craniata</taxon>
        <taxon>Vertebrata</taxon>
        <taxon>Euteleostomi</taxon>
        <taxon>Mammalia</taxon>
        <taxon>Eutheria</taxon>
        <taxon>Euarchontoglires</taxon>
        <taxon>Glires</taxon>
        <taxon>Rodentia</taxon>
        <taxon>Sciuromorpha</taxon>
        <taxon>Sciuridae</taxon>
        <taxon>Xerinae</taxon>
        <taxon>Marmotini</taxon>
        <taxon>Marmota</taxon>
    </lineage>
</organism>
<feature type="compositionally biased region" description="Acidic residues" evidence="4">
    <location>
        <begin position="125"/>
        <end position="136"/>
    </location>
</feature>
<dbReference type="Gene3D" id="4.10.1080.10">
    <property type="entry name" value="TSP type-3 repeat"/>
    <property type="match status" value="2"/>
</dbReference>
<dbReference type="GO" id="GO:0007155">
    <property type="term" value="P:cell adhesion"/>
    <property type="evidence" value="ECO:0007669"/>
    <property type="project" value="InterPro"/>
</dbReference>
<dbReference type="PROSITE" id="PS51234">
    <property type="entry name" value="TSP3"/>
    <property type="match status" value="1"/>
</dbReference>
<feature type="compositionally biased region" description="Acidic residues" evidence="4">
    <location>
        <begin position="166"/>
        <end position="175"/>
    </location>
</feature>
<reference evidence="5" key="1">
    <citation type="submission" date="2019-04" db="EMBL/GenBank/DDBJ databases">
        <authorList>
            <person name="Alioto T."/>
            <person name="Alioto T."/>
        </authorList>
    </citation>
    <scope>NUCLEOTIDE SEQUENCE [LARGE SCALE GENOMIC DNA]</scope>
</reference>
<comment type="caution">
    <text evidence="5">The sequence shown here is derived from an EMBL/GenBank/DDBJ whole genome shotgun (WGS) entry which is preliminary data.</text>
</comment>
<evidence type="ECO:0000256" key="4">
    <source>
        <dbReference type="SAM" id="MobiDB-lite"/>
    </source>
</evidence>
<dbReference type="Pfam" id="PF02412">
    <property type="entry name" value="TSP_3"/>
    <property type="match status" value="3"/>
</dbReference>
<protein>
    <submittedName>
        <fullName evidence="5">Uncharacterized protein</fullName>
    </submittedName>
</protein>
<dbReference type="InterPro" id="IPR028974">
    <property type="entry name" value="TSP_type-3_rpt"/>
</dbReference>
<evidence type="ECO:0000256" key="1">
    <source>
        <dbReference type="ARBA" id="ARBA00022729"/>
    </source>
</evidence>
<dbReference type="InterPro" id="IPR003367">
    <property type="entry name" value="Thrombospondin_3-like_rpt"/>
</dbReference>
<dbReference type="PANTHER" id="PTHR10199">
    <property type="entry name" value="THROMBOSPONDIN"/>
    <property type="match status" value="1"/>
</dbReference>
<keyword evidence="2 3" id="KW-0106">Calcium</keyword>
<feature type="repeat" description="TSP type-3" evidence="3">
    <location>
        <begin position="155"/>
        <end position="190"/>
    </location>
</feature>
<dbReference type="PANTHER" id="PTHR10199:SF10">
    <property type="entry name" value="THROMBOSPONDIN-2"/>
    <property type="match status" value="1"/>
</dbReference>
<feature type="compositionally biased region" description="Gly residues" evidence="4">
    <location>
        <begin position="198"/>
        <end position="210"/>
    </location>
</feature>
<feature type="non-terminal residue" evidence="5">
    <location>
        <position position="1"/>
    </location>
</feature>
<feature type="region of interest" description="Disordered" evidence="4">
    <location>
        <begin position="125"/>
        <end position="262"/>
    </location>
</feature>
<gene>
    <name evidence="5" type="ORF">MONAX_5E016776</name>
</gene>